<feature type="compositionally biased region" description="Low complexity" evidence="1">
    <location>
        <begin position="80"/>
        <end position="105"/>
    </location>
</feature>
<feature type="compositionally biased region" description="Basic and acidic residues" evidence="1">
    <location>
        <begin position="254"/>
        <end position="263"/>
    </location>
</feature>
<evidence type="ECO:0000313" key="4">
    <source>
        <dbReference type="Proteomes" id="UP000054097"/>
    </source>
</evidence>
<proteinExistence type="predicted"/>
<gene>
    <name evidence="3" type="ORF">M408DRAFT_281011</name>
</gene>
<name>A0A0C3ARR2_SERVB</name>
<keyword evidence="4" id="KW-1185">Reference proteome</keyword>
<feature type="compositionally biased region" description="Polar residues" evidence="1">
    <location>
        <begin position="277"/>
        <end position="286"/>
    </location>
</feature>
<sequence>MLLPAHSLLMLTVFRYPAILSPGSQNFATPSVREITGADSHCSKKRRSHSPEYSSHNLALSPRSPNLLSAPSPSSPDPSSPLSQSSLSPSSSGSESGSPAYISSPEDPKSPIAFSYSASPGPDICSLPSDGAAKQDQSCSSPNPLHTPHNISSTSPSIASPNTCLSIPPSNLTAYSSTVYPLFYRHGDGTPKAVQYSEKDTNPTLLNSNQPHCEETGPNQLPAASPKLYGQAQVSIPQEDSGELPSQPPQEQIPIERKRTRVDFEEDFDGFEGKSPRTPNVDSTCDNSHRGKLRDGRIAYYGSWNQKRKTDRNLLTHGGRTSPVIKGNLSHEDDTASSPTSGLTRVDLDQNDVRPTKRTYRIPRDYSLSPGT</sequence>
<feature type="region of interest" description="Disordered" evidence="1">
    <location>
        <begin position="187"/>
        <end position="291"/>
    </location>
</feature>
<feature type="signal peptide" evidence="2">
    <location>
        <begin position="1"/>
        <end position="20"/>
    </location>
</feature>
<reference evidence="3 4" key="1">
    <citation type="submission" date="2014-04" db="EMBL/GenBank/DDBJ databases">
        <authorList>
            <consortium name="DOE Joint Genome Institute"/>
            <person name="Kuo A."/>
            <person name="Zuccaro A."/>
            <person name="Kohler A."/>
            <person name="Nagy L.G."/>
            <person name="Floudas D."/>
            <person name="Copeland A."/>
            <person name="Barry K.W."/>
            <person name="Cichocki N."/>
            <person name="Veneault-Fourrey C."/>
            <person name="LaButti K."/>
            <person name="Lindquist E.A."/>
            <person name="Lipzen A."/>
            <person name="Lundell T."/>
            <person name="Morin E."/>
            <person name="Murat C."/>
            <person name="Sun H."/>
            <person name="Tunlid A."/>
            <person name="Henrissat B."/>
            <person name="Grigoriev I.V."/>
            <person name="Hibbett D.S."/>
            <person name="Martin F."/>
            <person name="Nordberg H.P."/>
            <person name="Cantor M.N."/>
            <person name="Hua S.X."/>
        </authorList>
    </citation>
    <scope>NUCLEOTIDE SEQUENCE [LARGE SCALE GENOMIC DNA]</scope>
    <source>
        <strain evidence="3 4">MAFF 305830</strain>
    </source>
</reference>
<feature type="compositionally biased region" description="Polar residues" evidence="1">
    <location>
        <begin position="135"/>
        <end position="163"/>
    </location>
</feature>
<dbReference type="HOGENOM" id="CLU_744265_0_0_1"/>
<keyword evidence="2" id="KW-0732">Signal</keyword>
<feature type="region of interest" description="Disordered" evidence="1">
    <location>
        <begin position="311"/>
        <end position="372"/>
    </location>
</feature>
<feature type="compositionally biased region" description="Basic and acidic residues" evidence="1">
    <location>
        <begin position="346"/>
        <end position="355"/>
    </location>
</feature>
<feature type="compositionally biased region" description="Low complexity" evidence="1">
    <location>
        <begin position="58"/>
        <end position="72"/>
    </location>
</feature>
<evidence type="ECO:0000256" key="1">
    <source>
        <dbReference type="SAM" id="MobiDB-lite"/>
    </source>
</evidence>
<dbReference type="AlphaFoldDB" id="A0A0C3ARR2"/>
<feature type="compositionally biased region" description="Polar residues" evidence="1">
    <location>
        <begin position="202"/>
        <end position="211"/>
    </location>
</feature>
<feature type="region of interest" description="Disordered" evidence="1">
    <location>
        <begin position="38"/>
        <end position="163"/>
    </location>
</feature>
<evidence type="ECO:0000256" key="2">
    <source>
        <dbReference type="SAM" id="SignalP"/>
    </source>
</evidence>
<protein>
    <submittedName>
        <fullName evidence="3">Uncharacterized protein</fullName>
    </submittedName>
</protein>
<evidence type="ECO:0000313" key="3">
    <source>
        <dbReference type="EMBL" id="KIM22739.1"/>
    </source>
</evidence>
<dbReference type="Proteomes" id="UP000054097">
    <property type="component" value="Unassembled WGS sequence"/>
</dbReference>
<dbReference type="EMBL" id="KN824349">
    <property type="protein sequence ID" value="KIM22739.1"/>
    <property type="molecule type" value="Genomic_DNA"/>
</dbReference>
<accession>A0A0C3ARR2</accession>
<organism evidence="3 4">
    <name type="scientific">Serendipita vermifera MAFF 305830</name>
    <dbReference type="NCBI Taxonomy" id="933852"/>
    <lineage>
        <taxon>Eukaryota</taxon>
        <taxon>Fungi</taxon>
        <taxon>Dikarya</taxon>
        <taxon>Basidiomycota</taxon>
        <taxon>Agaricomycotina</taxon>
        <taxon>Agaricomycetes</taxon>
        <taxon>Sebacinales</taxon>
        <taxon>Serendipitaceae</taxon>
        <taxon>Serendipita</taxon>
    </lineage>
</organism>
<reference evidence="4" key="2">
    <citation type="submission" date="2015-01" db="EMBL/GenBank/DDBJ databases">
        <title>Evolutionary Origins and Diversification of the Mycorrhizal Mutualists.</title>
        <authorList>
            <consortium name="DOE Joint Genome Institute"/>
            <consortium name="Mycorrhizal Genomics Consortium"/>
            <person name="Kohler A."/>
            <person name="Kuo A."/>
            <person name="Nagy L.G."/>
            <person name="Floudas D."/>
            <person name="Copeland A."/>
            <person name="Barry K.W."/>
            <person name="Cichocki N."/>
            <person name="Veneault-Fourrey C."/>
            <person name="LaButti K."/>
            <person name="Lindquist E.A."/>
            <person name="Lipzen A."/>
            <person name="Lundell T."/>
            <person name="Morin E."/>
            <person name="Murat C."/>
            <person name="Riley R."/>
            <person name="Ohm R."/>
            <person name="Sun H."/>
            <person name="Tunlid A."/>
            <person name="Henrissat B."/>
            <person name="Grigoriev I.V."/>
            <person name="Hibbett D.S."/>
            <person name="Martin F."/>
        </authorList>
    </citation>
    <scope>NUCLEOTIDE SEQUENCE [LARGE SCALE GENOMIC DNA]</scope>
    <source>
        <strain evidence="4">MAFF 305830</strain>
    </source>
</reference>
<feature type="chain" id="PRO_5002161148" evidence="2">
    <location>
        <begin position="21"/>
        <end position="372"/>
    </location>
</feature>